<evidence type="ECO:0000259" key="1">
    <source>
        <dbReference type="Pfam" id="PF00144"/>
    </source>
</evidence>
<keyword evidence="3" id="KW-1185">Reference proteome</keyword>
<dbReference type="SUPFAM" id="SSF56601">
    <property type="entry name" value="beta-lactamase/transpeptidase-like"/>
    <property type="match status" value="1"/>
</dbReference>
<dbReference type="InterPro" id="IPR001466">
    <property type="entry name" value="Beta-lactam-related"/>
</dbReference>
<protein>
    <submittedName>
        <fullName evidence="2">Beta-lactamase family protein</fullName>
    </submittedName>
</protein>
<dbReference type="RefSeq" id="WP_176162144.1">
    <property type="nucleotide sequence ID" value="NZ_CP054929.1"/>
</dbReference>
<dbReference type="AlphaFoldDB" id="A0A7H8N9D2"/>
<reference evidence="2 3" key="1">
    <citation type="submission" date="2020-06" db="EMBL/GenBank/DDBJ databases">
        <title>Genome mining for natural products.</title>
        <authorList>
            <person name="Zhang B."/>
            <person name="Shi J."/>
            <person name="Ge H."/>
        </authorList>
    </citation>
    <scope>NUCLEOTIDE SEQUENCE [LARGE SCALE GENOMIC DNA]</scope>
    <source>
        <strain evidence="2 3">NA00687</strain>
    </source>
</reference>
<sequence>MGAEPAWATEALVPLLRAAPGASGVAVAARRGTDRVFLADGRTAWGDGRPADADTRFELGSLTKTFTALLLAESVARGEVRYEDPITRFLPRVAAPRAPGGPITLLHLATHTSGLPRLPPGFLTRAAPEWFSNPYATFRTEDLLAALGHTRTRTRPGHRFRYSNFGVGLLGHLLARAASPGRGAYGDYGELLAARVLRPLGLRRTTCTPELPQATGYWHGRARPPWEIPGLPGAGALRSSTRDVLDLLDALADPTTAPGTAPARLTAALADVTRPRLVVPRSTARLALVWNIRPRPGFDLYHHSGGTRGFTAFAGFSPQAGVSLVALANRAPAPNGAFIQQAYSALRGLATGCVEGA</sequence>
<name>A0A7H8N9D2_9ACTN</name>
<gene>
    <name evidence="2" type="ORF">HUT08_13670</name>
</gene>
<evidence type="ECO:0000313" key="2">
    <source>
        <dbReference type="EMBL" id="QKW50408.1"/>
    </source>
</evidence>
<organism evidence="2 3">
    <name type="scientific">Streptomyces buecherae</name>
    <dbReference type="NCBI Taxonomy" id="2763006"/>
    <lineage>
        <taxon>Bacteria</taxon>
        <taxon>Bacillati</taxon>
        <taxon>Actinomycetota</taxon>
        <taxon>Actinomycetes</taxon>
        <taxon>Kitasatosporales</taxon>
        <taxon>Streptomycetaceae</taxon>
        <taxon>Streptomyces</taxon>
    </lineage>
</organism>
<dbReference type="Gene3D" id="3.40.710.10">
    <property type="entry name" value="DD-peptidase/beta-lactamase superfamily"/>
    <property type="match status" value="1"/>
</dbReference>
<dbReference type="Proteomes" id="UP000509303">
    <property type="component" value="Chromosome"/>
</dbReference>
<dbReference type="EMBL" id="CP054929">
    <property type="protein sequence ID" value="QKW50408.1"/>
    <property type="molecule type" value="Genomic_DNA"/>
</dbReference>
<dbReference type="InterPro" id="IPR050491">
    <property type="entry name" value="AmpC-like"/>
</dbReference>
<dbReference type="InterPro" id="IPR012338">
    <property type="entry name" value="Beta-lactam/transpept-like"/>
</dbReference>
<feature type="domain" description="Beta-lactamase-related" evidence="1">
    <location>
        <begin position="18"/>
        <end position="334"/>
    </location>
</feature>
<dbReference type="PANTHER" id="PTHR46825:SF7">
    <property type="entry name" value="D-ALANYL-D-ALANINE CARBOXYPEPTIDASE"/>
    <property type="match status" value="1"/>
</dbReference>
<dbReference type="Pfam" id="PF00144">
    <property type="entry name" value="Beta-lactamase"/>
    <property type="match status" value="1"/>
</dbReference>
<accession>A0A7H8N9D2</accession>
<proteinExistence type="predicted"/>
<evidence type="ECO:0000313" key="3">
    <source>
        <dbReference type="Proteomes" id="UP000509303"/>
    </source>
</evidence>
<dbReference type="PANTHER" id="PTHR46825">
    <property type="entry name" value="D-ALANYL-D-ALANINE-CARBOXYPEPTIDASE/ENDOPEPTIDASE AMPH"/>
    <property type="match status" value="1"/>
</dbReference>